<comment type="caution">
    <text evidence="4">The sequence shown here is derived from an EMBL/GenBank/DDBJ whole genome shotgun (WGS) entry which is preliminary data.</text>
</comment>
<comment type="similarity">
    <text evidence="1">Belongs to the 'GDSL' lipolytic enzyme family.</text>
</comment>
<evidence type="ECO:0000313" key="5">
    <source>
        <dbReference type="Proteomes" id="UP000807115"/>
    </source>
</evidence>
<evidence type="ECO:0000313" key="4">
    <source>
        <dbReference type="EMBL" id="KAG0528539.1"/>
    </source>
</evidence>
<gene>
    <name evidence="4" type="ORF">BDA96_05G021000</name>
</gene>
<keyword evidence="3" id="KW-0443">Lipid metabolism</keyword>
<name>A0A921QUN4_SORBI</name>
<dbReference type="GO" id="GO:0016788">
    <property type="term" value="F:hydrolase activity, acting on ester bonds"/>
    <property type="evidence" value="ECO:0007669"/>
    <property type="project" value="InterPro"/>
</dbReference>
<sequence length="150" mass="16030">MWEQIPASDGGGCVEEANELIEAYNTRLAARLDDLRPQLAGADLVFCDVYKGMMEIISNPATYGLEETREACCGLGPLRATVGCVSKEMACGTPERHVWWDLYTPTEAADDLVANWSWTSSSSDSGAGATSICRPISLQQLAAGSPPAEV</sequence>
<dbReference type="PANTHER" id="PTHR45648">
    <property type="entry name" value="GDSL LIPASE/ACYLHYDROLASE FAMILY PROTEIN (AFU_ORTHOLOGUE AFUA_4G14700)"/>
    <property type="match status" value="1"/>
</dbReference>
<dbReference type="EMBL" id="CM027684">
    <property type="protein sequence ID" value="KAG0528539.1"/>
    <property type="molecule type" value="Genomic_DNA"/>
</dbReference>
<reference evidence="4" key="1">
    <citation type="journal article" date="2019" name="BMC Genomics">
        <title>A new reference genome for Sorghum bicolor reveals high levels of sequence similarity between sweet and grain genotypes: implications for the genetics of sugar metabolism.</title>
        <authorList>
            <person name="Cooper E.A."/>
            <person name="Brenton Z.W."/>
            <person name="Flinn B.S."/>
            <person name="Jenkins J."/>
            <person name="Shu S."/>
            <person name="Flowers D."/>
            <person name="Luo F."/>
            <person name="Wang Y."/>
            <person name="Xia P."/>
            <person name="Barry K."/>
            <person name="Daum C."/>
            <person name="Lipzen A."/>
            <person name="Yoshinaga Y."/>
            <person name="Schmutz J."/>
            <person name="Saski C."/>
            <person name="Vermerris W."/>
            <person name="Kresovich S."/>
        </authorList>
    </citation>
    <scope>NUCLEOTIDE SEQUENCE</scope>
</reference>
<keyword evidence="2" id="KW-0378">Hydrolase</keyword>
<evidence type="ECO:0000256" key="3">
    <source>
        <dbReference type="ARBA" id="ARBA00022963"/>
    </source>
</evidence>
<dbReference type="PANTHER" id="PTHR45648:SF7">
    <property type="entry name" value="OS12G0126100 PROTEIN"/>
    <property type="match status" value="1"/>
</dbReference>
<dbReference type="Proteomes" id="UP000807115">
    <property type="component" value="Chromosome 5"/>
</dbReference>
<dbReference type="InterPro" id="IPR051058">
    <property type="entry name" value="GDSL_Est/Lipase"/>
</dbReference>
<dbReference type="GO" id="GO:0016042">
    <property type="term" value="P:lipid catabolic process"/>
    <property type="evidence" value="ECO:0007669"/>
    <property type="project" value="UniProtKB-KW"/>
</dbReference>
<keyword evidence="3" id="KW-0442">Lipid degradation</keyword>
<dbReference type="Pfam" id="PF00657">
    <property type="entry name" value="Lipase_GDSL"/>
    <property type="match status" value="1"/>
</dbReference>
<dbReference type="InterPro" id="IPR001087">
    <property type="entry name" value="GDSL"/>
</dbReference>
<organism evidence="4 5">
    <name type="scientific">Sorghum bicolor</name>
    <name type="common">Sorghum</name>
    <name type="synonym">Sorghum vulgare</name>
    <dbReference type="NCBI Taxonomy" id="4558"/>
    <lineage>
        <taxon>Eukaryota</taxon>
        <taxon>Viridiplantae</taxon>
        <taxon>Streptophyta</taxon>
        <taxon>Embryophyta</taxon>
        <taxon>Tracheophyta</taxon>
        <taxon>Spermatophyta</taxon>
        <taxon>Magnoliopsida</taxon>
        <taxon>Liliopsida</taxon>
        <taxon>Poales</taxon>
        <taxon>Poaceae</taxon>
        <taxon>PACMAD clade</taxon>
        <taxon>Panicoideae</taxon>
        <taxon>Andropogonodae</taxon>
        <taxon>Andropogoneae</taxon>
        <taxon>Sorghinae</taxon>
        <taxon>Sorghum</taxon>
    </lineage>
</organism>
<proteinExistence type="inferred from homology"/>
<protein>
    <submittedName>
        <fullName evidence="4">Uncharacterized protein</fullName>
    </submittedName>
</protein>
<dbReference type="AlphaFoldDB" id="A0A921QUN4"/>
<reference evidence="4" key="2">
    <citation type="submission" date="2020-10" db="EMBL/GenBank/DDBJ databases">
        <authorList>
            <person name="Cooper E.A."/>
            <person name="Brenton Z.W."/>
            <person name="Flinn B.S."/>
            <person name="Jenkins J."/>
            <person name="Shu S."/>
            <person name="Flowers D."/>
            <person name="Luo F."/>
            <person name="Wang Y."/>
            <person name="Xia P."/>
            <person name="Barry K."/>
            <person name="Daum C."/>
            <person name="Lipzen A."/>
            <person name="Yoshinaga Y."/>
            <person name="Schmutz J."/>
            <person name="Saski C."/>
            <person name="Vermerris W."/>
            <person name="Kresovich S."/>
        </authorList>
    </citation>
    <scope>NUCLEOTIDE SEQUENCE</scope>
</reference>
<evidence type="ECO:0000256" key="2">
    <source>
        <dbReference type="ARBA" id="ARBA00022801"/>
    </source>
</evidence>
<dbReference type="Gene3D" id="3.40.50.1110">
    <property type="entry name" value="SGNH hydrolase"/>
    <property type="match status" value="1"/>
</dbReference>
<evidence type="ECO:0000256" key="1">
    <source>
        <dbReference type="ARBA" id="ARBA00008668"/>
    </source>
</evidence>
<dbReference type="InterPro" id="IPR036514">
    <property type="entry name" value="SGNH_hydro_sf"/>
</dbReference>
<accession>A0A921QUN4</accession>